<comment type="subcellular location">
    <subcellularLocation>
        <location evidence="1">Membrane</location>
        <topology evidence="1">Multi-pass membrane protein</topology>
    </subcellularLocation>
</comment>
<feature type="transmembrane region" description="Helical" evidence="6">
    <location>
        <begin position="338"/>
        <end position="359"/>
    </location>
</feature>
<dbReference type="EMBL" id="NWBU01000004">
    <property type="protein sequence ID" value="PTQ13564.1"/>
    <property type="molecule type" value="Genomic_DNA"/>
</dbReference>
<dbReference type="Pfam" id="PF01554">
    <property type="entry name" value="MatE"/>
    <property type="match status" value="2"/>
</dbReference>
<comment type="caution">
    <text evidence="7">The sequence shown here is derived from an EMBL/GenBank/DDBJ whole genome shotgun (WGS) entry which is preliminary data.</text>
</comment>
<accession>A0A2T5G342</accession>
<evidence type="ECO:0000256" key="4">
    <source>
        <dbReference type="ARBA" id="ARBA00022989"/>
    </source>
</evidence>
<feature type="transmembrane region" description="Helical" evidence="6">
    <location>
        <begin position="298"/>
        <end position="318"/>
    </location>
</feature>
<evidence type="ECO:0000313" key="8">
    <source>
        <dbReference type="Proteomes" id="UP000244162"/>
    </source>
</evidence>
<dbReference type="GO" id="GO:0005886">
    <property type="term" value="C:plasma membrane"/>
    <property type="evidence" value="ECO:0007669"/>
    <property type="project" value="TreeGrafter"/>
</dbReference>
<evidence type="ECO:0000313" key="7">
    <source>
        <dbReference type="EMBL" id="PTQ13564.1"/>
    </source>
</evidence>
<dbReference type="NCBIfam" id="TIGR00797">
    <property type="entry name" value="matE"/>
    <property type="match status" value="1"/>
</dbReference>
<dbReference type="AlphaFoldDB" id="A0A2T5G342"/>
<dbReference type="InterPro" id="IPR044644">
    <property type="entry name" value="DinF-like"/>
</dbReference>
<evidence type="ECO:0000256" key="3">
    <source>
        <dbReference type="ARBA" id="ARBA00022692"/>
    </source>
</evidence>
<comment type="similarity">
    <text evidence="2">Belongs to the multi antimicrobial extrusion (MATE) (TC 2.A.66.1) family.</text>
</comment>
<evidence type="ECO:0000256" key="2">
    <source>
        <dbReference type="ARBA" id="ARBA00010199"/>
    </source>
</evidence>
<gene>
    <name evidence="7" type="ORF">CLG96_02820</name>
</gene>
<keyword evidence="3 6" id="KW-0812">Transmembrane</keyword>
<feature type="transmembrane region" description="Helical" evidence="6">
    <location>
        <begin position="71"/>
        <end position="92"/>
    </location>
</feature>
<evidence type="ECO:0000256" key="6">
    <source>
        <dbReference type="SAM" id="Phobius"/>
    </source>
</evidence>
<feature type="transmembrane region" description="Helical" evidence="6">
    <location>
        <begin position="366"/>
        <end position="386"/>
    </location>
</feature>
<keyword evidence="5 6" id="KW-0472">Membrane</keyword>
<keyword evidence="4 6" id="KW-1133">Transmembrane helix</keyword>
<feature type="transmembrane region" description="Helical" evidence="6">
    <location>
        <begin position="392"/>
        <end position="412"/>
    </location>
</feature>
<dbReference type="CDD" id="cd13136">
    <property type="entry name" value="MATE_DinF_like"/>
    <property type="match status" value="1"/>
</dbReference>
<dbReference type="GO" id="GO:0042910">
    <property type="term" value="F:xenobiotic transmembrane transporter activity"/>
    <property type="evidence" value="ECO:0007669"/>
    <property type="project" value="InterPro"/>
</dbReference>
<name>A0A2T5G342_9SPHN</name>
<dbReference type="GO" id="GO:0015297">
    <property type="term" value="F:antiporter activity"/>
    <property type="evidence" value="ECO:0007669"/>
    <property type="project" value="InterPro"/>
</dbReference>
<evidence type="ECO:0000256" key="1">
    <source>
        <dbReference type="ARBA" id="ARBA00004141"/>
    </source>
</evidence>
<dbReference type="OrthoDB" id="9789527at2"/>
<dbReference type="PANTHER" id="PTHR42893">
    <property type="entry name" value="PROTEIN DETOXIFICATION 44, CHLOROPLASTIC-RELATED"/>
    <property type="match status" value="1"/>
</dbReference>
<sequence>MLTNVATALFGLADMWVIGRLGDASAQGAVELGAKLLMGLLTVFNFLRSGTVALTAQAAGRADAEDQAATLARAVAVALLIGLILLLARPLVIPAGLDLLDARGQLAADAHLYVGIRYWGGVAWLVNAVLIGWLIGRRRVRAVLLIEIFANIAHVALDLGLVLGLGWGVAGVATATVASETAKLLALATILAGEAPARRALAMARLPGTWQAAELATLFRLNRDLFLRTLLLMAAFLLMTRAGARQGATILAANGILFQLFMLSALILDGFESAAQVLCGEARGGRDPRHFRRLVRALLLWGGATGLVISLAYALTGAPLAASFTTAPDVAAAASAHIGWAVALPLVGMVSFVLDGVFIGATWTRAMLGTMAAALAAFALALLAATPLGNHGLWLAFSLFLLARGAGQALLLPRLIRRTLGTDATADMRVAIGN</sequence>
<evidence type="ECO:0000256" key="5">
    <source>
        <dbReference type="ARBA" id="ARBA00023136"/>
    </source>
</evidence>
<feature type="transmembrane region" description="Helical" evidence="6">
    <location>
        <begin position="112"/>
        <end position="135"/>
    </location>
</feature>
<proteinExistence type="inferred from homology"/>
<protein>
    <submittedName>
        <fullName evidence="7">MATE family efflux transporter</fullName>
    </submittedName>
</protein>
<dbReference type="InterPro" id="IPR002528">
    <property type="entry name" value="MATE_fam"/>
</dbReference>
<keyword evidence="8" id="KW-1185">Reference proteome</keyword>
<dbReference type="Proteomes" id="UP000244162">
    <property type="component" value="Unassembled WGS sequence"/>
</dbReference>
<feature type="transmembrane region" description="Helical" evidence="6">
    <location>
        <begin position="142"/>
        <end position="163"/>
    </location>
</feature>
<reference evidence="7 8" key="1">
    <citation type="submission" date="2017-09" db="EMBL/GenBank/DDBJ databases">
        <title>Sphingomonas panjinensis sp.nov., isolated from oil-contaminated soil.</title>
        <authorList>
            <person name="Wang L."/>
            <person name="Chen L."/>
        </authorList>
    </citation>
    <scope>NUCLEOTIDE SEQUENCE [LARGE SCALE GENOMIC DNA]</scope>
    <source>
        <strain evidence="7 8">FW-11</strain>
    </source>
</reference>
<organism evidence="7 8">
    <name type="scientific">Sphingomonas oleivorans</name>
    <dbReference type="NCBI Taxonomy" id="1735121"/>
    <lineage>
        <taxon>Bacteria</taxon>
        <taxon>Pseudomonadati</taxon>
        <taxon>Pseudomonadota</taxon>
        <taxon>Alphaproteobacteria</taxon>
        <taxon>Sphingomonadales</taxon>
        <taxon>Sphingomonadaceae</taxon>
        <taxon>Sphingomonas</taxon>
    </lineage>
</organism>
<dbReference type="PANTHER" id="PTHR42893:SF46">
    <property type="entry name" value="PROTEIN DETOXIFICATION 44, CHLOROPLASTIC"/>
    <property type="match status" value="1"/>
</dbReference>
<feature type="transmembrane region" description="Helical" evidence="6">
    <location>
        <begin position="225"/>
        <end position="244"/>
    </location>
</feature>